<dbReference type="EMBL" id="OC006016">
    <property type="protein sequence ID" value="CAD7265830.1"/>
    <property type="molecule type" value="Genomic_DNA"/>
</dbReference>
<name>A0A7R9B6C8_TIMSH</name>
<gene>
    <name evidence="2" type="ORF">TSIB3V08_LOCUS9860</name>
</gene>
<proteinExistence type="predicted"/>
<evidence type="ECO:0000313" key="2">
    <source>
        <dbReference type="EMBL" id="CAD7265830.1"/>
    </source>
</evidence>
<reference evidence="2" key="1">
    <citation type="submission" date="2020-11" db="EMBL/GenBank/DDBJ databases">
        <authorList>
            <person name="Tran Van P."/>
        </authorList>
    </citation>
    <scope>NUCLEOTIDE SEQUENCE</scope>
</reference>
<evidence type="ECO:0000256" key="1">
    <source>
        <dbReference type="SAM" id="MobiDB-lite"/>
    </source>
</evidence>
<sequence>MNDPRPSVLEGLTARGQREIDTPKPSTQVVNFLVMFRLVLHLVCRIWIRILHLIYQITSATFISTSSVPVTATPMIMSLGVSALLRMLEMICVLSPSPDVQVITDGEGNKKKTNPPVSLLLARRCRQQPTSSTLSMSSAMPTTVTTTITSPDMRPSPPDNESTS</sequence>
<accession>A0A7R9B6C8</accession>
<feature type="region of interest" description="Disordered" evidence="1">
    <location>
        <begin position="128"/>
        <end position="164"/>
    </location>
</feature>
<dbReference type="AlphaFoldDB" id="A0A7R9B6C8"/>
<feature type="compositionally biased region" description="Polar residues" evidence="1">
    <location>
        <begin position="128"/>
        <end position="141"/>
    </location>
</feature>
<organism evidence="2">
    <name type="scientific">Timema shepardi</name>
    <name type="common">Walking stick</name>
    <dbReference type="NCBI Taxonomy" id="629360"/>
    <lineage>
        <taxon>Eukaryota</taxon>
        <taxon>Metazoa</taxon>
        <taxon>Ecdysozoa</taxon>
        <taxon>Arthropoda</taxon>
        <taxon>Hexapoda</taxon>
        <taxon>Insecta</taxon>
        <taxon>Pterygota</taxon>
        <taxon>Neoptera</taxon>
        <taxon>Polyneoptera</taxon>
        <taxon>Phasmatodea</taxon>
        <taxon>Timematodea</taxon>
        <taxon>Timematoidea</taxon>
        <taxon>Timematidae</taxon>
        <taxon>Timema</taxon>
    </lineage>
</organism>
<protein>
    <submittedName>
        <fullName evidence="2">Uncharacterized protein</fullName>
    </submittedName>
</protein>